<dbReference type="RefSeq" id="XP_013931388.1">
    <property type="nucleotide sequence ID" value="XM_014075913.1"/>
</dbReference>
<dbReference type="PANTHER" id="PTHR21244:SF1">
    <property type="entry name" value="SMALL RIBOSOMAL SUBUNIT PROTEIN US3M"/>
    <property type="match status" value="1"/>
</dbReference>
<dbReference type="InterPro" id="IPR026146">
    <property type="entry name" value="Ribosomal_uS3m"/>
</dbReference>
<accession>A0A6I9Z2U0</accession>
<keyword evidence="5" id="KW-0496">Mitochondrion</keyword>
<keyword evidence="4 8" id="KW-0689">Ribosomal protein</keyword>
<dbReference type="AlphaFoldDB" id="A0A6I9Z2U0"/>
<keyword evidence="3" id="KW-0809">Transit peptide</keyword>
<evidence type="ECO:0000313" key="7">
    <source>
        <dbReference type="Proteomes" id="UP000504617"/>
    </source>
</evidence>
<comment type="subcellular location">
    <subcellularLocation>
        <location evidence="1">Mitochondrion</location>
    </subcellularLocation>
</comment>
<dbReference type="CTD" id="64951"/>
<gene>
    <name evidence="8" type="primary">MRPS24</name>
</gene>
<organism evidence="7 8">
    <name type="scientific">Thamnophis sirtalis</name>
    <dbReference type="NCBI Taxonomy" id="35019"/>
    <lineage>
        <taxon>Eukaryota</taxon>
        <taxon>Metazoa</taxon>
        <taxon>Chordata</taxon>
        <taxon>Craniata</taxon>
        <taxon>Vertebrata</taxon>
        <taxon>Euteleostomi</taxon>
        <taxon>Lepidosauria</taxon>
        <taxon>Squamata</taxon>
        <taxon>Bifurcata</taxon>
        <taxon>Unidentata</taxon>
        <taxon>Episquamata</taxon>
        <taxon>Toxicofera</taxon>
        <taxon>Serpentes</taxon>
        <taxon>Colubroidea</taxon>
        <taxon>Colubridae</taxon>
        <taxon>Natricinae</taxon>
        <taxon>Thamnophis</taxon>
    </lineage>
</organism>
<dbReference type="GeneID" id="106556877"/>
<dbReference type="Pfam" id="PF14955">
    <property type="entry name" value="MRP-S24"/>
    <property type="match status" value="1"/>
</dbReference>
<evidence type="ECO:0000256" key="4">
    <source>
        <dbReference type="ARBA" id="ARBA00022980"/>
    </source>
</evidence>
<dbReference type="Proteomes" id="UP000504617">
    <property type="component" value="Unplaced"/>
</dbReference>
<evidence type="ECO:0000256" key="3">
    <source>
        <dbReference type="ARBA" id="ARBA00022946"/>
    </source>
</evidence>
<keyword evidence="6" id="KW-0687">Ribonucleoprotein</keyword>
<dbReference type="GO" id="GO:1990904">
    <property type="term" value="C:ribonucleoprotein complex"/>
    <property type="evidence" value="ECO:0007669"/>
    <property type="project" value="UniProtKB-KW"/>
</dbReference>
<protein>
    <submittedName>
        <fullName evidence="8">28S ribosomal protein S24, mitochondrial</fullName>
    </submittedName>
</protein>
<dbReference type="KEGG" id="tsr:106556877"/>
<name>A0A6I9Z2U0_9SAUR</name>
<reference evidence="8" key="1">
    <citation type="submission" date="2025-08" db="UniProtKB">
        <authorList>
            <consortium name="RefSeq"/>
        </authorList>
    </citation>
    <scope>IDENTIFICATION</scope>
</reference>
<evidence type="ECO:0000256" key="2">
    <source>
        <dbReference type="ARBA" id="ARBA00010761"/>
    </source>
</evidence>
<comment type="similarity">
    <text evidence="2">Belongs to the universal ribosomal protein uS3 family.</text>
</comment>
<keyword evidence="7" id="KW-1185">Reference proteome</keyword>
<dbReference type="GO" id="GO:0006412">
    <property type="term" value="P:translation"/>
    <property type="evidence" value="ECO:0007669"/>
    <property type="project" value="TreeGrafter"/>
</dbReference>
<dbReference type="OrthoDB" id="5950413at2759"/>
<evidence type="ECO:0000256" key="6">
    <source>
        <dbReference type="ARBA" id="ARBA00023274"/>
    </source>
</evidence>
<evidence type="ECO:0000256" key="5">
    <source>
        <dbReference type="ARBA" id="ARBA00023128"/>
    </source>
</evidence>
<evidence type="ECO:0000313" key="8">
    <source>
        <dbReference type="RefSeq" id="XP_013931388.1"/>
    </source>
</evidence>
<sequence>MHEVALGLSRRGVFCRVPHTLLLQQVRSRKRTSPNTIFQTSLITAKTYCGLQAPMAAAAWRRAAEASARALRGAWGLPVAGRGFRSSAVAEKCQAGRIRPRKGNQPVTYEEAHPPHHIAHRKGWLSLHTGNLNGETDAADRTLEDVFIRKFLFGTFHGCLAEEVVLKRRANTVIICTLLIQNLPPHKIYFLIGYTEVLLSFFYKCPVKMEVQTISEKVIYKHL</sequence>
<dbReference type="GO" id="GO:0005739">
    <property type="term" value="C:mitochondrion"/>
    <property type="evidence" value="ECO:0007669"/>
    <property type="project" value="UniProtKB-SubCell"/>
</dbReference>
<dbReference type="GO" id="GO:0005840">
    <property type="term" value="C:ribosome"/>
    <property type="evidence" value="ECO:0007669"/>
    <property type="project" value="UniProtKB-KW"/>
</dbReference>
<dbReference type="PANTHER" id="PTHR21244">
    <property type="entry name" value="MITOCHONDRIAL 28S RIBOSOMAL PROTEIN S24"/>
    <property type="match status" value="1"/>
</dbReference>
<evidence type="ECO:0000256" key="1">
    <source>
        <dbReference type="ARBA" id="ARBA00004173"/>
    </source>
</evidence>
<proteinExistence type="inferred from homology"/>